<dbReference type="EMBL" id="AWUE01016428">
    <property type="protein sequence ID" value="OMO91745.1"/>
    <property type="molecule type" value="Genomic_DNA"/>
</dbReference>
<gene>
    <name evidence="1" type="ORF">COLO4_18131</name>
</gene>
<evidence type="ECO:0000313" key="2">
    <source>
        <dbReference type="Proteomes" id="UP000187203"/>
    </source>
</evidence>
<dbReference type="OrthoDB" id="1845982at2759"/>
<proteinExistence type="predicted"/>
<sequence>MVLRLNPLRVKVVRVFESYNYEENQDLQDYDYEYENSRYKYEIFDSETWEWKPQKDLLSPFSESLLPKQMGAILAYGGLHWLTMSGKNMLSFFEDKQSWELVPLPETETEDALFSSVRTRLTKDEGKLGVIYEKSHRKGIEMVELWIMKQDCDGKRLWSKKHELNFEACNEQIRDCSVLSFYNPDVVLMTGFGFVIFYNFKTGRFERVELDFRYNYAEDAVFVQTDVEPIHLKVKAEEATNKNNSLGTC</sequence>
<dbReference type="InterPro" id="IPR055290">
    <property type="entry name" value="At3g26010-like"/>
</dbReference>
<reference evidence="2" key="1">
    <citation type="submission" date="2013-09" db="EMBL/GenBank/DDBJ databases">
        <title>Corchorus olitorius genome sequencing.</title>
        <authorList>
            <person name="Alam M."/>
            <person name="Haque M.S."/>
            <person name="Islam M.S."/>
            <person name="Emdad E.M."/>
            <person name="Islam M.M."/>
            <person name="Ahmed B."/>
            <person name="Halim A."/>
            <person name="Hossen Q.M.M."/>
            <person name="Hossain M.Z."/>
            <person name="Ahmed R."/>
            <person name="Khan M.M."/>
            <person name="Islam R."/>
            <person name="Rashid M.M."/>
            <person name="Khan S.A."/>
            <person name="Rahman M.S."/>
            <person name="Alam M."/>
            <person name="Yahiya A.S."/>
            <person name="Khan M.S."/>
            <person name="Azam M.S."/>
            <person name="Haque T."/>
            <person name="Lashkar M.Z.H."/>
            <person name="Akhand A.I."/>
            <person name="Morshed G."/>
            <person name="Roy S."/>
            <person name="Uddin K.S."/>
            <person name="Rabeya T."/>
            <person name="Hossain A.S."/>
            <person name="Chowdhury A."/>
            <person name="Snigdha A.R."/>
            <person name="Mortoza M.S."/>
            <person name="Matin S.A."/>
            <person name="Hoque S.M.E."/>
            <person name="Islam M.K."/>
            <person name="Roy D.K."/>
            <person name="Haider R."/>
            <person name="Moosa M.M."/>
            <person name="Elias S.M."/>
            <person name="Hasan A.M."/>
            <person name="Jahan S."/>
            <person name="Shafiuddin M."/>
            <person name="Mahmood N."/>
            <person name="Shommy N.S."/>
        </authorList>
    </citation>
    <scope>NUCLEOTIDE SEQUENCE [LARGE SCALE GENOMIC DNA]</scope>
    <source>
        <strain evidence="2">cv. O-4</strain>
    </source>
</reference>
<dbReference type="Proteomes" id="UP000187203">
    <property type="component" value="Unassembled WGS sequence"/>
</dbReference>
<keyword evidence="2" id="KW-1185">Reference proteome</keyword>
<evidence type="ECO:0000313" key="1">
    <source>
        <dbReference type="EMBL" id="OMO91745.1"/>
    </source>
</evidence>
<dbReference type="AlphaFoldDB" id="A0A1R3JA98"/>
<dbReference type="PANTHER" id="PTHR35546">
    <property type="entry name" value="F-BOX PROTEIN INTERACTION DOMAIN PROTEIN-RELATED"/>
    <property type="match status" value="1"/>
</dbReference>
<protein>
    <submittedName>
        <fullName evidence="1">F-box protein</fullName>
    </submittedName>
</protein>
<name>A0A1R3JA98_9ROSI</name>
<dbReference type="PANTHER" id="PTHR35546:SF16">
    <property type="entry name" value="F-BOX ASSOCIATED UBIQUITINATION EFFECTOR FAMILY PROTEIN-RELATED"/>
    <property type="match status" value="1"/>
</dbReference>
<organism evidence="1 2">
    <name type="scientific">Corchorus olitorius</name>
    <dbReference type="NCBI Taxonomy" id="93759"/>
    <lineage>
        <taxon>Eukaryota</taxon>
        <taxon>Viridiplantae</taxon>
        <taxon>Streptophyta</taxon>
        <taxon>Embryophyta</taxon>
        <taxon>Tracheophyta</taxon>
        <taxon>Spermatophyta</taxon>
        <taxon>Magnoliopsida</taxon>
        <taxon>eudicotyledons</taxon>
        <taxon>Gunneridae</taxon>
        <taxon>Pentapetalae</taxon>
        <taxon>rosids</taxon>
        <taxon>malvids</taxon>
        <taxon>Malvales</taxon>
        <taxon>Malvaceae</taxon>
        <taxon>Grewioideae</taxon>
        <taxon>Apeibeae</taxon>
        <taxon>Corchorus</taxon>
    </lineage>
</organism>
<accession>A0A1R3JA98</accession>
<comment type="caution">
    <text evidence="1">The sequence shown here is derived from an EMBL/GenBank/DDBJ whole genome shotgun (WGS) entry which is preliminary data.</text>
</comment>